<gene>
    <name evidence="2" type="ORF">Scep_019784</name>
</gene>
<name>A0AAP0IBJ5_9MAGN</name>
<dbReference type="AlphaFoldDB" id="A0AAP0IBJ5"/>
<evidence type="ECO:0000313" key="3">
    <source>
        <dbReference type="Proteomes" id="UP001419268"/>
    </source>
</evidence>
<feature type="region of interest" description="Disordered" evidence="1">
    <location>
        <begin position="1"/>
        <end position="90"/>
    </location>
</feature>
<accession>A0AAP0IBJ5</accession>
<feature type="compositionally biased region" description="Low complexity" evidence="1">
    <location>
        <begin position="68"/>
        <end position="84"/>
    </location>
</feature>
<dbReference type="Proteomes" id="UP001419268">
    <property type="component" value="Unassembled WGS sequence"/>
</dbReference>
<comment type="caution">
    <text evidence="2">The sequence shown here is derived from an EMBL/GenBank/DDBJ whole genome shotgun (WGS) entry which is preliminary data.</text>
</comment>
<keyword evidence="3" id="KW-1185">Reference proteome</keyword>
<proteinExistence type="predicted"/>
<reference evidence="2 3" key="1">
    <citation type="submission" date="2024-01" db="EMBL/GenBank/DDBJ databases">
        <title>Genome assemblies of Stephania.</title>
        <authorList>
            <person name="Yang L."/>
        </authorList>
    </citation>
    <scope>NUCLEOTIDE SEQUENCE [LARGE SCALE GENOMIC DNA]</scope>
    <source>
        <strain evidence="2">JXDWG</strain>
        <tissue evidence="2">Leaf</tissue>
    </source>
</reference>
<organism evidence="2 3">
    <name type="scientific">Stephania cephalantha</name>
    <dbReference type="NCBI Taxonomy" id="152367"/>
    <lineage>
        <taxon>Eukaryota</taxon>
        <taxon>Viridiplantae</taxon>
        <taxon>Streptophyta</taxon>
        <taxon>Embryophyta</taxon>
        <taxon>Tracheophyta</taxon>
        <taxon>Spermatophyta</taxon>
        <taxon>Magnoliopsida</taxon>
        <taxon>Ranunculales</taxon>
        <taxon>Menispermaceae</taxon>
        <taxon>Menispermoideae</taxon>
        <taxon>Cissampelideae</taxon>
        <taxon>Stephania</taxon>
    </lineage>
</organism>
<evidence type="ECO:0000313" key="2">
    <source>
        <dbReference type="EMBL" id="KAK9112265.1"/>
    </source>
</evidence>
<protein>
    <submittedName>
        <fullName evidence="2">Uncharacterized protein</fullName>
    </submittedName>
</protein>
<sequence>MRRRAAAGVSFELRRRDSTRRMAAQGPRKAAQLRPAAARDRKRRRGTDSGGAGPTGSGSRCVQRRKGVQPAAARVRPAAAQRRPTSGGYGLPRRRRIWCRARRRRRLTSAADLALRATTVRRRLTSSDGAATVHRRCGGSPAVVAESLRRWSRRVSGGGGGLAVKMGLEVKWVWSSENGFGGR</sequence>
<dbReference type="EMBL" id="JBBNAG010000008">
    <property type="protein sequence ID" value="KAK9112265.1"/>
    <property type="molecule type" value="Genomic_DNA"/>
</dbReference>
<evidence type="ECO:0000256" key="1">
    <source>
        <dbReference type="SAM" id="MobiDB-lite"/>
    </source>
</evidence>